<reference evidence="3" key="1">
    <citation type="submission" date="2016-10" db="EMBL/GenBank/DDBJ databases">
        <authorList>
            <person name="Varghese N."/>
            <person name="Submissions S."/>
        </authorList>
    </citation>
    <scope>NUCLEOTIDE SEQUENCE [LARGE SCALE GENOMIC DNA]</scope>
    <source>
        <strain evidence="3">KPR-1</strain>
    </source>
</reference>
<sequence>MSEATPKDHARQTASTQELLASLEETPLQRHPEVFSAIHAKLTETLTREQGER</sequence>
<organism evidence="2 3">
    <name type="scientific">Bowdeniella nasicola</name>
    <dbReference type="NCBI Taxonomy" id="208480"/>
    <lineage>
        <taxon>Bacteria</taxon>
        <taxon>Bacillati</taxon>
        <taxon>Actinomycetota</taxon>
        <taxon>Actinomycetes</taxon>
        <taxon>Actinomycetales</taxon>
        <taxon>Actinomycetaceae</taxon>
        <taxon>Bowdeniella</taxon>
    </lineage>
</organism>
<evidence type="ECO:0000313" key="3">
    <source>
        <dbReference type="Proteomes" id="UP000199288"/>
    </source>
</evidence>
<dbReference type="Proteomes" id="UP000199288">
    <property type="component" value="Unassembled WGS sequence"/>
</dbReference>
<name>A0A1H4DWN6_9ACTO</name>
<protein>
    <submittedName>
        <fullName evidence="2">Uncharacterized protein</fullName>
    </submittedName>
</protein>
<evidence type="ECO:0000256" key="1">
    <source>
        <dbReference type="SAM" id="MobiDB-lite"/>
    </source>
</evidence>
<dbReference type="EMBL" id="FNQV01000021">
    <property type="protein sequence ID" value="SEA77006.1"/>
    <property type="molecule type" value="Genomic_DNA"/>
</dbReference>
<evidence type="ECO:0000313" key="2">
    <source>
        <dbReference type="EMBL" id="SEA77006.1"/>
    </source>
</evidence>
<keyword evidence="3" id="KW-1185">Reference proteome</keyword>
<gene>
    <name evidence="2" type="ORF">SAMN02910418_02371</name>
</gene>
<proteinExistence type="predicted"/>
<dbReference type="RefSeq" id="WP_176780802.1">
    <property type="nucleotide sequence ID" value="NZ_FNQV01000021.1"/>
</dbReference>
<accession>A0A1H4DWN6</accession>
<dbReference type="AlphaFoldDB" id="A0A1H4DWN6"/>
<feature type="compositionally biased region" description="Basic and acidic residues" evidence="1">
    <location>
        <begin position="1"/>
        <end position="11"/>
    </location>
</feature>
<feature type="region of interest" description="Disordered" evidence="1">
    <location>
        <begin position="1"/>
        <end position="30"/>
    </location>
</feature>